<feature type="domain" description="FecR protein" evidence="2">
    <location>
        <begin position="143"/>
        <end position="239"/>
    </location>
</feature>
<feature type="transmembrane region" description="Helical" evidence="1">
    <location>
        <begin position="104"/>
        <end position="122"/>
    </location>
</feature>
<name>A0ABR7XXE6_9SPHI</name>
<keyword evidence="1" id="KW-0812">Transmembrane</keyword>
<dbReference type="Proteomes" id="UP000651112">
    <property type="component" value="Unassembled WGS sequence"/>
</dbReference>
<dbReference type="Pfam" id="PF04773">
    <property type="entry name" value="FecR"/>
    <property type="match status" value="1"/>
</dbReference>
<dbReference type="Gene3D" id="3.55.50.30">
    <property type="match status" value="1"/>
</dbReference>
<dbReference type="EMBL" id="JACNYL010000006">
    <property type="protein sequence ID" value="MBD1423728.1"/>
    <property type="molecule type" value="Genomic_DNA"/>
</dbReference>
<dbReference type="RefSeq" id="WP_190315506.1">
    <property type="nucleotide sequence ID" value="NZ_JACNYL010000006.1"/>
</dbReference>
<proteinExistence type="predicted"/>
<feature type="domain" description="Protein FecR C-terminal" evidence="3">
    <location>
        <begin position="280"/>
        <end position="348"/>
    </location>
</feature>
<dbReference type="PANTHER" id="PTHR30273">
    <property type="entry name" value="PERIPLASMIC SIGNAL SENSOR AND SIGMA FACTOR ACTIVATOR FECR-RELATED"/>
    <property type="match status" value="1"/>
</dbReference>
<keyword evidence="1" id="KW-0472">Membrane</keyword>
<protein>
    <submittedName>
        <fullName evidence="4">FecR domain-containing protein</fullName>
    </submittedName>
</protein>
<dbReference type="Pfam" id="PF16344">
    <property type="entry name" value="FecR_C"/>
    <property type="match status" value="1"/>
</dbReference>
<dbReference type="PIRSF" id="PIRSF018266">
    <property type="entry name" value="FecR"/>
    <property type="match status" value="1"/>
</dbReference>
<evidence type="ECO:0000313" key="4">
    <source>
        <dbReference type="EMBL" id="MBD1423728.1"/>
    </source>
</evidence>
<accession>A0ABR7XXE6</accession>
<keyword evidence="5" id="KW-1185">Reference proteome</keyword>
<comment type="caution">
    <text evidence="4">The sequence shown here is derived from an EMBL/GenBank/DDBJ whole genome shotgun (WGS) entry which is preliminary data.</text>
</comment>
<evidence type="ECO:0000259" key="2">
    <source>
        <dbReference type="Pfam" id="PF04773"/>
    </source>
</evidence>
<evidence type="ECO:0000259" key="3">
    <source>
        <dbReference type="Pfam" id="PF16344"/>
    </source>
</evidence>
<sequence length="350" mass="39776">MEKNQSRTICYMMGMKITPSLIRKYQQGACSPEEQRAMEHWLEFGEEESGADDLPSFSEIPNEDEIGVRMQRQLQEAINREHTEKTAADDDIAGSKMHTPVRMYVVRVAAAMLLALFGYLFFLKDNVEQYFPIPYVQQPETYDTLRTDFGRKAKIVLSDGSTVYLNAGSRLVYPKEFASSSRRVFLEGEGFFEVAKQNGKPFLVNTAHTCTEVLGTKFNLCSFKDEQRTYLAVEEGKVRFTASGSQDTLLLAANEAAMHEGQSITDYSGADKQGSWKDGYLIFDNHTLQDIVPVLERWYGVTITLTDSKLATYRMRGRYHDASVKQILDDLAYATGISFRIKEKSIRIYP</sequence>
<dbReference type="InterPro" id="IPR032508">
    <property type="entry name" value="FecR_C"/>
</dbReference>
<dbReference type="InterPro" id="IPR006860">
    <property type="entry name" value="FecR"/>
</dbReference>
<evidence type="ECO:0000313" key="5">
    <source>
        <dbReference type="Proteomes" id="UP000651112"/>
    </source>
</evidence>
<dbReference type="Gene3D" id="2.60.120.1440">
    <property type="match status" value="1"/>
</dbReference>
<reference evidence="4 5" key="1">
    <citation type="submission" date="2020-08" db="EMBL/GenBank/DDBJ databases">
        <title>Sphingobacterium sp. DN00404 isolated from aquaculture water.</title>
        <authorList>
            <person name="Zhang M."/>
        </authorList>
    </citation>
    <scope>NUCLEOTIDE SEQUENCE [LARGE SCALE GENOMIC DNA]</scope>
    <source>
        <strain evidence="4 5">KCTC 42746</strain>
    </source>
</reference>
<keyword evidence="1" id="KW-1133">Transmembrane helix</keyword>
<evidence type="ECO:0000256" key="1">
    <source>
        <dbReference type="SAM" id="Phobius"/>
    </source>
</evidence>
<dbReference type="InterPro" id="IPR012373">
    <property type="entry name" value="Ferrdict_sens_TM"/>
</dbReference>
<dbReference type="PANTHER" id="PTHR30273:SF2">
    <property type="entry name" value="PROTEIN FECR"/>
    <property type="match status" value="1"/>
</dbReference>
<organism evidence="4 5">
    <name type="scientific">Sphingobacterium chuzhouense</name>
    <dbReference type="NCBI Taxonomy" id="1742264"/>
    <lineage>
        <taxon>Bacteria</taxon>
        <taxon>Pseudomonadati</taxon>
        <taxon>Bacteroidota</taxon>
        <taxon>Sphingobacteriia</taxon>
        <taxon>Sphingobacteriales</taxon>
        <taxon>Sphingobacteriaceae</taxon>
        <taxon>Sphingobacterium</taxon>
    </lineage>
</organism>
<gene>
    <name evidence="4" type="ORF">H8B21_19375</name>
</gene>